<feature type="region of interest" description="Disordered" evidence="2">
    <location>
        <begin position="102"/>
        <end position="131"/>
    </location>
</feature>
<comment type="caution">
    <text evidence="3">The sequence shown here is derived from an EMBL/GenBank/DDBJ whole genome shotgun (WGS) entry which is preliminary data.</text>
</comment>
<dbReference type="EMBL" id="JAOTPV010000026">
    <property type="protein sequence ID" value="KAJ4470420.1"/>
    <property type="molecule type" value="Genomic_DNA"/>
</dbReference>
<proteinExistence type="predicted"/>
<feature type="region of interest" description="Disordered" evidence="2">
    <location>
        <begin position="149"/>
        <end position="193"/>
    </location>
</feature>
<dbReference type="Proteomes" id="UP001150266">
    <property type="component" value="Unassembled WGS sequence"/>
</dbReference>
<feature type="coiled-coil region" evidence="1">
    <location>
        <begin position="12"/>
        <end position="97"/>
    </location>
</feature>
<accession>A0A9W8ZYQ8</accession>
<evidence type="ECO:0000256" key="1">
    <source>
        <dbReference type="SAM" id="Coils"/>
    </source>
</evidence>
<sequence>MSFTAECARLRQVEIDAQEKAFEEEMMRLEEEAACEAEREAERKRLEEEQQVMRRKEEERLIEESIVKAKADALQKLAEEEKERNQQRVQALQELQECRDRAAHAALRQTSDQASREPSGSKQKIYKSASMIRDTPEVERLVLKRKCAVSLIGGAPDPDDDPTPGDNDNDNDDDDDEDDDYDNNNPPPMPLHNHEACLRCVIQAWKASYPGLSSLSSATTAV</sequence>
<organism evidence="3 4">
    <name type="scientific">Lentinula aciculospora</name>
    <dbReference type="NCBI Taxonomy" id="153920"/>
    <lineage>
        <taxon>Eukaryota</taxon>
        <taxon>Fungi</taxon>
        <taxon>Dikarya</taxon>
        <taxon>Basidiomycota</taxon>
        <taxon>Agaricomycotina</taxon>
        <taxon>Agaricomycetes</taxon>
        <taxon>Agaricomycetidae</taxon>
        <taxon>Agaricales</taxon>
        <taxon>Marasmiineae</taxon>
        <taxon>Omphalotaceae</taxon>
        <taxon>Lentinula</taxon>
    </lineage>
</organism>
<evidence type="ECO:0000313" key="3">
    <source>
        <dbReference type="EMBL" id="KAJ4470420.1"/>
    </source>
</evidence>
<protein>
    <submittedName>
        <fullName evidence="3">Uncharacterized protein</fullName>
    </submittedName>
</protein>
<keyword evidence="1" id="KW-0175">Coiled coil</keyword>
<feature type="compositionally biased region" description="Acidic residues" evidence="2">
    <location>
        <begin position="157"/>
        <end position="182"/>
    </location>
</feature>
<evidence type="ECO:0000256" key="2">
    <source>
        <dbReference type="SAM" id="MobiDB-lite"/>
    </source>
</evidence>
<feature type="compositionally biased region" description="Polar residues" evidence="2">
    <location>
        <begin position="108"/>
        <end position="122"/>
    </location>
</feature>
<reference evidence="3" key="1">
    <citation type="submission" date="2022-08" db="EMBL/GenBank/DDBJ databases">
        <title>A Global Phylogenomic Analysis of the Shiitake Genus Lentinula.</title>
        <authorList>
            <consortium name="DOE Joint Genome Institute"/>
            <person name="Sierra-Patev S."/>
            <person name="Min B."/>
            <person name="Naranjo-Ortiz M."/>
            <person name="Looney B."/>
            <person name="Konkel Z."/>
            <person name="Slot J.C."/>
            <person name="Sakamoto Y."/>
            <person name="Steenwyk J.L."/>
            <person name="Rokas A."/>
            <person name="Carro J."/>
            <person name="Camarero S."/>
            <person name="Ferreira P."/>
            <person name="Molpeceres G."/>
            <person name="Ruiz-Duenas F.J."/>
            <person name="Serrano A."/>
            <person name="Henrissat B."/>
            <person name="Drula E."/>
            <person name="Hughes K.W."/>
            <person name="Mata J.L."/>
            <person name="Ishikawa N.K."/>
            <person name="Vargas-Isla R."/>
            <person name="Ushijima S."/>
            <person name="Smith C.A."/>
            <person name="Ahrendt S."/>
            <person name="Andreopoulos W."/>
            <person name="He G."/>
            <person name="Labutti K."/>
            <person name="Lipzen A."/>
            <person name="Ng V."/>
            <person name="Riley R."/>
            <person name="Sandor L."/>
            <person name="Barry K."/>
            <person name="Martinez A.T."/>
            <person name="Xiao Y."/>
            <person name="Gibbons J.G."/>
            <person name="Terashima K."/>
            <person name="Grigoriev I.V."/>
            <person name="Hibbett D.S."/>
        </authorList>
    </citation>
    <scope>NUCLEOTIDE SEQUENCE</scope>
    <source>
        <strain evidence="3">JLM2183</strain>
    </source>
</reference>
<gene>
    <name evidence="3" type="ORF">J3R30DRAFT_3408585</name>
</gene>
<name>A0A9W8ZYQ8_9AGAR</name>
<evidence type="ECO:0000313" key="4">
    <source>
        <dbReference type="Proteomes" id="UP001150266"/>
    </source>
</evidence>
<dbReference type="AlphaFoldDB" id="A0A9W8ZYQ8"/>
<keyword evidence="4" id="KW-1185">Reference proteome</keyword>